<dbReference type="Gene3D" id="3.30.750.24">
    <property type="entry name" value="STAS domain"/>
    <property type="match status" value="1"/>
</dbReference>
<comment type="caution">
    <text evidence="4">The sequence shown here is derived from an EMBL/GenBank/DDBJ whole genome shotgun (WGS) entry which is preliminary data.</text>
</comment>
<dbReference type="AlphaFoldDB" id="A0A841R856"/>
<reference evidence="4 5" key="1">
    <citation type="submission" date="2020-08" db="EMBL/GenBank/DDBJ databases">
        <title>Genomic Encyclopedia of Type Strains, Phase IV (KMG-IV): sequencing the most valuable type-strain genomes for metagenomic binning, comparative biology and taxonomic classification.</title>
        <authorList>
            <person name="Goeker M."/>
        </authorList>
    </citation>
    <scope>NUCLEOTIDE SEQUENCE [LARGE SCALE GENOMIC DNA]</scope>
    <source>
        <strain evidence="4 5">DSM 2461</strain>
    </source>
</reference>
<evidence type="ECO:0000259" key="3">
    <source>
        <dbReference type="PROSITE" id="PS50801"/>
    </source>
</evidence>
<feature type="domain" description="STAS" evidence="3">
    <location>
        <begin position="19"/>
        <end position="108"/>
    </location>
</feature>
<dbReference type="EMBL" id="JACHGJ010000006">
    <property type="protein sequence ID" value="MBB6481464.1"/>
    <property type="molecule type" value="Genomic_DNA"/>
</dbReference>
<evidence type="ECO:0000256" key="1">
    <source>
        <dbReference type="ARBA" id="ARBA00009013"/>
    </source>
</evidence>
<evidence type="ECO:0000313" key="4">
    <source>
        <dbReference type="EMBL" id="MBB6481464.1"/>
    </source>
</evidence>
<dbReference type="PANTHER" id="PTHR33495:SF2">
    <property type="entry name" value="ANTI-SIGMA FACTOR ANTAGONIST TM_1081-RELATED"/>
    <property type="match status" value="1"/>
</dbReference>
<dbReference type="PANTHER" id="PTHR33495">
    <property type="entry name" value="ANTI-SIGMA FACTOR ANTAGONIST TM_1081-RELATED-RELATED"/>
    <property type="match status" value="1"/>
</dbReference>
<dbReference type="InterPro" id="IPR036513">
    <property type="entry name" value="STAS_dom_sf"/>
</dbReference>
<keyword evidence="5" id="KW-1185">Reference proteome</keyword>
<dbReference type="NCBIfam" id="TIGR00377">
    <property type="entry name" value="ant_ant_sig"/>
    <property type="match status" value="1"/>
</dbReference>
<gene>
    <name evidence="4" type="ORF">HNR50_003144</name>
</gene>
<dbReference type="GO" id="GO:0043856">
    <property type="term" value="F:anti-sigma factor antagonist activity"/>
    <property type="evidence" value="ECO:0007669"/>
    <property type="project" value="InterPro"/>
</dbReference>
<name>A0A841R856_9SPIO</name>
<dbReference type="CDD" id="cd07043">
    <property type="entry name" value="STAS_anti-anti-sigma_factors"/>
    <property type="match status" value="1"/>
</dbReference>
<dbReference type="PROSITE" id="PS50801">
    <property type="entry name" value="STAS"/>
    <property type="match status" value="1"/>
</dbReference>
<evidence type="ECO:0000313" key="5">
    <source>
        <dbReference type="Proteomes" id="UP000587760"/>
    </source>
</evidence>
<dbReference type="InterPro" id="IPR003658">
    <property type="entry name" value="Anti-sigma_ant"/>
</dbReference>
<accession>A0A841R856</accession>
<dbReference type="RefSeq" id="WP_184747710.1">
    <property type="nucleotide sequence ID" value="NZ_JACHGJ010000006.1"/>
</dbReference>
<organism evidence="4 5">
    <name type="scientific">Spirochaeta isovalerica</name>
    <dbReference type="NCBI Taxonomy" id="150"/>
    <lineage>
        <taxon>Bacteria</taxon>
        <taxon>Pseudomonadati</taxon>
        <taxon>Spirochaetota</taxon>
        <taxon>Spirochaetia</taxon>
        <taxon>Spirochaetales</taxon>
        <taxon>Spirochaetaceae</taxon>
        <taxon>Spirochaeta</taxon>
    </lineage>
</organism>
<dbReference type="Pfam" id="PF01740">
    <property type="entry name" value="STAS"/>
    <property type="match status" value="1"/>
</dbReference>
<dbReference type="Proteomes" id="UP000587760">
    <property type="component" value="Unassembled WGS sequence"/>
</dbReference>
<protein>
    <recommendedName>
        <fullName evidence="2">Anti-sigma factor antagonist</fullName>
    </recommendedName>
</protein>
<comment type="similarity">
    <text evidence="1 2">Belongs to the anti-sigma-factor antagonist family.</text>
</comment>
<proteinExistence type="inferred from homology"/>
<dbReference type="InterPro" id="IPR002645">
    <property type="entry name" value="STAS_dom"/>
</dbReference>
<evidence type="ECO:0000256" key="2">
    <source>
        <dbReference type="RuleBase" id="RU003749"/>
    </source>
</evidence>
<sequence length="109" mass="12035">MKVAEKNGIRIITLETDHLDALNSDEIKKNMISNSEGAEKVILNLGKITFVDSSGLGAILTVFRHIGSLKGSMVIAEPRESVKVLFKLVRLSHMIKVFDTESEALAHFQ</sequence>
<dbReference type="SUPFAM" id="SSF52091">
    <property type="entry name" value="SpoIIaa-like"/>
    <property type="match status" value="1"/>
</dbReference>